<evidence type="ECO:0000259" key="3">
    <source>
        <dbReference type="Pfam" id="PF00884"/>
    </source>
</evidence>
<dbReference type="RefSeq" id="WP_149637896.1">
    <property type="nucleotide sequence ID" value="NZ_VNIP01000018.1"/>
</dbReference>
<accession>A0A5B0VM23</accession>
<gene>
    <name evidence="4" type="ORF">FP026_28345</name>
</gene>
<sequence>MPSPTSTEQRSFVGVGGKRPNVLLISADQWRGDCLSAVGHECVRTPNVDALAREGVLFRRHYAGAAPCSPARATLYTGLYQMNHRVCRNGSPLDARFDNVALAARRAGYDPTLFGYTDTAPDPRGHDPHDPHLTTYEGVLPGFTARQLLPEHEKQWLSWLRSRGRADAVSRDIHIPVGAAPGEISCNAPAYSTDETQTAFLTGEFIRWLGEQDQPWFAHVSFLRPHPPFSVPEPYSRMFFAADGPAFARAVDREAEMASHPLLAFGLPLIDKGGFIHGGKGSIDEWTPEDFSAIRAIYYGMIAEVDAQLGRIWQALKDAGAWDDTVIVFTSDHAEMMGDHWMLGKGGFFDGSYHVPLVIRDPHQPKTHGRQVEHFTSAADIFPSLCDRLGIVPANHVDGDSLLPFLSGSEPENWRDAAFWEFDFRDIAAGIPERHFGLRSNACNLAVVRDEHFKYVHCAGLPPLLFDLAEDPAELSNVAEDGAYLAIRLAYAEKLLSLRARHLDQTLAYTELTENGPVSLRP</sequence>
<dbReference type="EMBL" id="VNIP01000018">
    <property type="protein sequence ID" value="KAA1175403.1"/>
    <property type="molecule type" value="Genomic_DNA"/>
</dbReference>
<protein>
    <submittedName>
        <fullName evidence="4">Alkaline phosphatase family protein</fullName>
    </submittedName>
</protein>
<dbReference type="PANTHER" id="PTHR45953">
    <property type="entry name" value="IDURONATE 2-SULFATASE"/>
    <property type="match status" value="1"/>
</dbReference>
<dbReference type="InterPro" id="IPR017850">
    <property type="entry name" value="Alkaline_phosphatase_core_sf"/>
</dbReference>
<name>A0A5B0VM23_RHITR</name>
<feature type="domain" description="Sulfatase N-terminal" evidence="3">
    <location>
        <begin position="20"/>
        <end position="391"/>
    </location>
</feature>
<dbReference type="GO" id="GO:0008484">
    <property type="term" value="F:sulfuric ester hydrolase activity"/>
    <property type="evidence" value="ECO:0007669"/>
    <property type="project" value="TreeGrafter"/>
</dbReference>
<dbReference type="Pfam" id="PF00884">
    <property type="entry name" value="Sulfatase"/>
    <property type="match status" value="1"/>
</dbReference>
<dbReference type="InterPro" id="IPR000917">
    <property type="entry name" value="Sulfatase_N"/>
</dbReference>
<dbReference type="GO" id="GO:0046872">
    <property type="term" value="F:metal ion binding"/>
    <property type="evidence" value="ECO:0007669"/>
    <property type="project" value="UniProtKB-KW"/>
</dbReference>
<proteinExistence type="predicted"/>
<dbReference type="Proteomes" id="UP000323608">
    <property type="component" value="Unassembled WGS sequence"/>
</dbReference>
<dbReference type="PANTHER" id="PTHR45953:SF1">
    <property type="entry name" value="IDURONATE 2-SULFATASE"/>
    <property type="match status" value="1"/>
</dbReference>
<dbReference type="SUPFAM" id="SSF53649">
    <property type="entry name" value="Alkaline phosphatase-like"/>
    <property type="match status" value="1"/>
</dbReference>
<dbReference type="CDD" id="cd16028">
    <property type="entry name" value="PMH"/>
    <property type="match status" value="1"/>
</dbReference>
<dbReference type="OrthoDB" id="9795675at2"/>
<keyword evidence="1" id="KW-0479">Metal-binding</keyword>
<evidence type="ECO:0000256" key="1">
    <source>
        <dbReference type="ARBA" id="ARBA00022723"/>
    </source>
</evidence>
<evidence type="ECO:0000256" key="2">
    <source>
        <dbReference type="ARBA" id="ARBA00022801"/>
    </source>
</evidence>
<dbReference type="AlphaFoldDB" id="A0A5B0VM23"/>
<organism evidence="4 5">
    <name type="scientific">Rhizobium tropici</name>
    <dbReference type="NCBI Taxonomy" id="398"/>
    <lineage>
        <taxon>Bacteria</taxon>
        <taxon>Pseudomonadati</taxon>
        <taxon>Pseudomonadota</taxon>
        <taxon>Alphaproteobacteria</taxon>
        <taxon>Hyphomicrobiales</taxon>
        <taxon>Rhizobiaceae</taxon>
        <taxon>Rhizobium/Agrobacterium group</taxon>
        <taxon>Rhizobium</taxon>
    </lineage>
</organism>
<dbReference type="Gene3D" id="3.40.720.10">
    <property type="entry name" value="Alkaline Phosphatase, subunit A"/>
    <property type="match status" value="1"/>
</dbReference>
<keyword evidence="2" id="KW-0378">Hydrolase</keyword>
<evidence type="ECO:0000313" key="5">
    <source>
        <dbReference type="Proteomes" id="UP000323608"/>
    </source>
</evidence>
<comment type="caution">
    <text evidence="4">The sequence shown here is derived from an EMBL/GenBank/DDBJ whole genome shotgun (WGS) entry which is preliminary data.</text>
</comment>
<reference evidence="4 5" key="1">
    <citation type="submission" date="2019-07" db="EMBL/GenBank/DDBJ databases">
        <title>The Draft Genome Sequence of Rhizobium tropici SARCC-755 Associated with Superior Nodulation on Pigeonpea (Cajanus cajan (L.) Millsp.).</title>
        <authorList>
            <person name="Bopape F.L."/>
            <person name="Hassen A.I."/>
            <person name="Swanevelder Z.H."/>
            <person name="Gwata E.T."/>
        </authorList>
    </citation>
    <scope>NUCLEOTIDE SEQUENCE [LARGE SCALE GENOMIC DNA]</scope>
    <source>
        <strain evidence="4 5">SARCC-755</strain>
    </source>
</reference>
<dbReference type="GO" id="GO:0005737">
    <property type="term" value="C:cytoplasm"/>
    <property type="evidence" value="ECO:0007669"/>
    <property type="project" value="TreeGrafter"/>
</dbReference>
<evidence type="ECO:0000313" key="4">
    <source>
        <dbReference type="EMBL" id="KAA1175403.1"/>
    </source>
</evidence>